<proteinExistence type="predicted"/>
<gene>
    <name evidence="3" type="ORF">EC580_11240</name>
</gene>
<dbReference type="GO" id="GO:0043023">
    <property type="term" value="F:ribosomal large subunit binding"/>
    <property type="evidence" value="ECO:0007669"/>
    <property type="project" value="TreeGrafter"/>
</dbReference>
<accession>A0A3M8QUW0</accession>
<dbReference type="Pfam" id="PF05670">
    <property type="entry name" value="NFACT-R_1"/>
    <property type="match status" value="1"/>
</dbReference>
<evidence type="ECO:0000259" key="2">
    <source>
        <dbReference type="Pfam" id="PF05670"/>
    </source>
</evidence>
<dbReference type="GO" id="GO:0072344">
    <property type="term" value="P:rescue of stalled ribosome"/>
    <property type="evidence" value="ECO:0007669"/>
    <property type="project" value="TreeGrafter"/>
</dbReference>
<feature type="region of interest" description="Disordered" evidence="1">
    <location>
        <begin position="377"/>
        <end position="411"/>
    </location>
</feature>
<feature type="domain" description="NFACT RNA-binding" evidence="2">
    <location>
        <begin position="419"/>
        <end position="506"/>
    </location>
</feature>
<dbReference type="AlphaFoldDB" id="A0A3M8QUW0"/>
<dbReference type="GO" id="GO:0000049">
    <property type="term" value="F:tRNA binding"/>
    <property type="evidence" value="ECO:0007669"/>
    <property type="project" value="TreeGrafter"/>
</dbReference>
<feature type="compositionally biased region" description="Low complexity" evidence="1">
    <location>
        <begin position="396"/>
        <end position="410"/>
    </location>
</feature>
<feature type="compositionally biased region" description="Basic and acidic residues" evidence="1">
    <location>
        <begin position="385"/>
        <end position="394"/>
    </location>
</feature>
<reference evidence="3" key="1">
    <citation type="submission" date="2018-10" db="EMBL/GenBank/DDBJ databases">
        <title>Acidithiobacillus sulfuriphilus sp. nov.: an extremely acidophilic sulfur-oxidizing chemolithotroph isolated from a neutral pH environment.</title>
        <authorList>
            <person name="Falagan C."/>
            <person name="Moya-Beltran A."/>
            <person name="Quatrini R."/>
            <person name="Johnson D.B."/>
        </authorList>
    </citation>
    <scope>NUCLEOTIDE SEQUENCE [LARGE SCALE GENOMIC DNA]</scope>
    <source>
        <strain evidence="3">CJ-2</strain>
    </source>
</reference>
<protein>
    <submittedName>
        <fullName evidence="3">DUF814 domain-containing protein</fullName>
    </submittedName>
</protein>
<comment type="caution">
    <text evidence="3">The sequence shown here is derived from an EMBL/GenBank/DDBJ whole genome shotgun (WGS) entry which is preliminary data.</text>
</comment>
<dbReference type="Gene3D" id="2.30.310.10">
    <property type="entry name" value="ibrinogen binding protein from staphylococcus aureus domain"/>
    <property type="match status" value="1"/>
</dbReference>
<dbReference type="InterPro" id="IPR051608">
    <property type="entry name" value="RQC_Subunit_NEMF"/>
</dbReference>
<sequence>MFRGGTGGSQIDSYVMLGLMDTLQLESAVQCLQPLCRGKMLQRVDEWPGGVVLHFRDEAVALLAHRAPLGLWRATRKEEQPPQSAFVKQLAQRLRGFRLEELSLPWADRIVRFDFSRTQLSKREDRLSLIAECFGGRGNIVLLDAEARIRLAWRWDSLEQARPRFLPGAVYTPANDPSGTNGGPLQCMAPSYRPWDEAGQAALAAALAQRPQGCQPWWRLRRAGAEILYPIVIPGWDVLAETPWERAIALPAGAPPKDLAYAAVLAQREAQQRKKLENIRADLARWEDPEQYRRMAHALFALPDAVHPGGPLHTQDYTVDPVQTIHIHVPAGKRLHQQAQWLMGQARRSERGRRQAQARLAAQSAEWERLQAFRTVWEQGNGDADPGRRGDRPLRSPGKAPGSSSAASASTPFGQMWLDGFELLWGRNAKENDRLTFRVANPWDLWFHVQDLPGSHVLLRRPQRNVPVPESVIHGAARVALQQSQCRAMSAEVDWTEAHHLQRRPGGGPGEVIYRHFHSRRVRRDDQA</sequence>
<name>A0A3M8QUW0_9PROT</name>
<organism evidence="3">
    <name type="scientific">Acidithiobacillus sulfuriphilus</name>
    <dbReference type="NCBI Taxonomy" id="1867749"/>
    <lineage>
        <taxon>Bacteria</taxon>
        <taxon>Pseudomonadati</taxon>
        <taxon>Pseudomonadota</taxon>
        <taxon>Acidithiobacillia</taxon>
        <taxon>Acidithiobacillales</taxon>
        <taxon>Acidithiobacillaceae</taxon>
        <taxon>Acidithiobacillus</taxon>
    </lineage>
</organism>
<dbReference type="EMBL" id="RIZI01000185">
    <property type="protein sequence ID" value="RNF59461.1"/>
    <property type="molecule type" value="Genomic_DNA"/>
</dbReference>
<evidence type="ECO:0000256" key="1">
    <source>
        <dbReference type="SAM" id="MobiDB-lite"/>
    </source>
</evidence>
<dbReference type="Pfam" id="PF05833">
    <property type="entry name" value="NFACT_N"/>
    <property type="match status" value="2"/>
</dbReference>
<evidence type="ECO:0000313" key="3">
    <source>
        <dbReference type="EMBL" id="RNF59461.1"/>
    </source>
</evidence>
<dbReference type="GO" id="GO:1990112">
    <property type="term" value="C:RQC complex"/>
    <property type="evidence" value="ECO:0007669"/>
    <property type="project" value="TreeGrafter"/>
</dbReference>
<dbReference type="PANTHER" id="PTHR15239">
    <property type="entry name" value="NUCLEAR EXPORT MEDIATOR FACTOR NEMF"/>
    <property type="match status" value="1"/>
</dbReference>
<dbReference type="PANTHER" id="PTHR15239:SF6">
    <property type="entry name" value="RIBOSOME QUALITY CONTROL COMPLEX SUBUNIT NEMF"/>
    <property type="match status" value="1"/>
</dbReference>
<dbReference type="InterPro" id="IPR008532">
    <property type="entry name" value="NFACT_RNA-bd"/>
</dbReference>